<feature type="domain" description="ABC transporter" evidence="12">
    <location>
        <begin position="1187"/>
        <end position="1428"/>
    </location>
</feature>
<reference evidence="14" key="1">
    <citation type="submission" date="2021-01" db="EMBL/GenBank/DDBJ databases">
        <authorList>
            <person name="Corre E."/>
            <person name="Pelletier E."/>
            <person name="Niang G."/>
            <person name="Scheremetjew M."/>
            <person name="Finn R."/>
            <person name="Kale V."/>
            <person name="Holt S."/>
            <person name="Cochrane G."/>
            <person name="Meng A."/>
            <person name="Brown T."/>
            <person name="Cohen L."/>
        </authorList>
    </citation>
    <scope>NUCLEOTIDE SEQUENCE</scope>
    <source>
        <strain evidence="14">MM31A-1</strain>
    </source>
</reference>
<dbReference type="GO" id="GO:0016887">
    <property type="term" value="F:ATP hydrolysis activity"/>
    <property type="evidence" value="ECO:0007669"/>
    <property type="project" value="InterPro"/>
</dbReference>
<keyword evidence="7" id="KW-0067">ATP-binding</keyword>
<dbReference type="CDD" id="cd18579">
    <property type="entry name" value="ABC_6TM_ABCC_D1"/>
    <property type="match status" value="1"/>
</dbReference>
<feature type="region of interest" description="Disordered" evidence="10">
    <location>
        <begin position="1139"/>
        <end position="1160"/>
    </location>
</feature>
<evidence type="ECO:0000256" key="5">
    <source>
        <dbReference type="ARBA" id="ARBA00022737"/>
    </source>
</evidence>
<feature type="compositionally biased region" description="Acidic residues" evidence="10">
    <location>
        <begin position="90"/>
        <end position="100"/>
    </location>
</feature>
<dbReference type="InterPro" id="IPR003593">
    <property type="entry name" value="AAA+_ATPase"/>
</dbReference>
<evidence type="ECO:0000313" key="14">
    <source>
        <dbReference type="EMBL" id="CAE0466396.1"/>
    </source>
</evidence>
<evidence type="ECO:0000256" key="3">
    <source>
        <dbReference type="ARBA" id="ARBA00022448"/>
    </source>
</evidence>
<comment type="subcellular location">
    <subcellularLocation>
        <location evidence="1">Endomembrane system</location>
        <topology evidence="1">Multi-pass membrane protein</topology>
    </subcellularLocation>
</comment>
<evidence type="ECO:0000256" key="1">
    <source>
        <dbReference type="ARBA" id="ARBA00004127"/>
    </source>
</evidence>
<evidence type="ECO:0000256" key="4">
    <source>
        <dbReference type="ARBA" id="ARBA00022692"/>
    </source>
</evidence>
<dbReference type="InterPro" id="IPR017871">
    <property type="entry name" value="ABC_transporter-like_CS"/>
</dbReference>
<dbReference type="CDD" id="cd18580">
    <property type="entry name" value="ABC_6TM_ABCC_D2"/>
    <property type="match status" value="1"/>
</dbReference>
<feature type="domain" description="ABC transmembrane type-1" evidence="13">
    <location>
        <begin position="125"/>
        <end position="418"/>
    </location>
</feature>
<dbReference type="SMART" id="SM00382">
    <property type="entry name" value="AAA"/>
    <property type="match status" value="2"/>
</dbReference>
<dbReference type="EMBL" id="HBIO01014555">
    <property type="protein sequence ID" value="CAE0466396.1"/>
    <property type="molecule type" value="Transcribed_RNA"/>
</dbReference>
<dbReference type="PANTHER" id="PTHR24223">
    <property type="entry name" value="ATP-BINDING CASSETTE SUB-FAMILY C"/>
    <property type="match status" value="1"/>
</dbReference>
<feature type="transmembrane region" description="Helical" evidence="11">
    <location>
        <begin position="362"/>
        <end position="382"/>
    </location>
</feature>
<evidence type="ECO:0000256" key="10">
    <source>
        <dbReference type="SAM" id="MobiDB-lite"/>
    </source>
</evidence>
<feature type="transmembrane region" description="Helical" evidence="11">
    <location>
        <begin position="1056"/>
        <end position="1076"/>
    </location>
</feature>
<dbReference type="GO" id="GO:0005524">
    <property type="term" value="F:ATP binding"/>
    <property type="evidence" value="ECO:0007669"/>
    <property type="project" value="UniProtKB-KW"/>
</dbReference>
<feature type="region of interest" description="Disordered" evidence="10">
    <location>
        <begin position="81"/>
        <end position="109"/>
    </location>
</feature>
<dbReference type="InterPro" id="IPR011527">
    <property type="entry name" value="ABC1_TM_dom"/>
</dbReference>
<evidence type="ECO:0000256" key="7">
    <source>
        <dbReference type="ARBA" id="ARBA00022840"/>
    </source>
</evidence>
<evidence type="ECO:0008006" key="15">
    <source>
        <dbReference type="Google" id="ProtNLM"/>
    </source>
</evidence>
<dbReference type="GO" id="GO:0016020">
    <property type="term" value="C:membrane"/>
    <property type="evidence" value="ECO:0007669"/>
    <property type="project" value="InterPro"/>
</dbReference>
<dbReference type="PROSITE" id="PS00211">
    <property type="entry name" value="ABC_TRANSPORTER_1"/>
    <property type="match status" value="2"/>
</dbReference>
<dbReference type="PANTHER" id="PTHR24223:SF456">
    <property type="entry name" value="MULTIDRUG RESISTANCE-ASSOCIATED PROTEIN LETHAL(2)03659"/>
    <property type="match status" value="1"/>
</dbReference>
<feature type="region of interest" description="Disordered" evidence="10">
    <location>
        <begin position="750"/>
        <end position="789"/>
    </location>
</feature>
<dbReference type="CDD" id="cd03250">
    <property type="entry name" value="ABCC_MRP_domain1"/>
    <property type="match status" value="1"/>
</dbReference>
<evidence type="ECO:0000259" key="12">
    <source>
        <dbReference type="PROSITE" id="PS50893"/>
    </source>
</evidence>
<dbReference type="PROSITE" id="PS50929">
    <property type="entry name" value="ABC_TM1F"/>
    <property type="match status" value="2"/>
</dbReference>
<evidence type="ECO:0000256" key="2">
    <source>
        <dbReference type="ARBA" id="ARBA00009726"/>
    </source>
</evidence>
<dbReference type="FunFam" id="3.40.50.300:FF:000074">
    <property type="entry name" value="Multidrug resistance-associated protein 5 isoform 1"/>
    <property type="match status" value="1"/>
</dbReference>
<dbReference type="CDD" id="cd03244">
    <property type="entry name" value="ABCC_MRP_domain2"/>
    <property type="match status" value="1"/>
</dbReference>
<evidence type="ECO:0000256" key="9">
    <source>
        <dbReference type="ARBA" id="ARBA00023136"/>
    </source>
</evidence>
<evidence type="ECO:0000256" key="6">
    <source>
        <dbReference type="ARBA" id="ARBA00022741"/>
    </source>
</evidence>
<feature type="domain" description="ABC transporter" evidence="12">
    <location>
        <begin position="517"/>
        <end position="746"/>
    </location>
</feature>
<keyword evidence="6" id="KW-0547">Nucleotide-binding</keyword>
<keyword evidence="3" id="KW-0813">Transport</keyword>
<dbReference type="PROSITE" id="PS50893">
    <property type="entry name" value="ABC_TRANSPORTER_2"/>
    <property type="match status" value="2"/>
</dbReference>
<dbReference type="InterPro" id="IPR036640">
    <property type="entry name" value="ABC1_TM_sf"/>
</dbReference>
<keyword evidence="8 11" id="KW-1133">Transmembrane helix</keyword>
<sequence length="1433" mass="157481">MAAPPDLRNEDEEECPEMKANILSRLTFSWAKPLFLRASTLHKANKALEFDDLLHLASIDKGVTLAPLFEDSWKAQEEKLKLNASQPSVDDNDADSDADADTEKAQTPGPTVGRALRKVVGLPFLWAGVVKFFNTALQFLFPILLNAILKFIENAQAGRIPNEEDTPWHVTYRGYWLSALLFLAMGSKALSENYYFHQVYRASYQARVAVSVAVYNKALRLTSSERQATTLGELINLMQVDASKIEMFIPQFHTLWDGMFQIIGYMVILYNLIGWPCFAGLGVMIVAGPGQGIIMKRLFGLNRSMVKYTDDRVKTTNEAIQGIRCVKMYTWEESFQQMITNSRLDELDILKRMAYLNGFSRAYMGALPGLVAVVSFIVYSVGYDGKISASTLFAALIAYNQLRFPLLFYPMALATYAQASVSAKRVERFLGLSEVRTDEEGKKIYNSKDASLAKGEIKVKGATIYWSDPDKPVPVAEDNSNDMGSLGSSRHSVKSSSSKGSNGSKKSKSKSKKNSEVVVVDVVPDAEMQEEVKYPDPILTDVSMTIVPGELCAIIGRVGSGKTTLSSAILNEAVIAKDGGSIALNGKIAYAAQSSWILNATLRDNITFGSPYIKKKYDDIIRACQLTHDLSLLDAGDLTEIGENGINLSGGQRQRVSMARAAYSDADIVLFDDPLSALDPAVGKKVFDECIVKLMKGKTRVLITNGLQFLQYCDTVVALDQGKVSEQGTYQELSNSGGEVQNLLKELMTKNRSSSNTSEDAEDLPGRQRSDSHNSTGRDRAESAADDVDAAKDTEEIGDELITKEERNVGAVSWEVYKKYIIAGGGYPIFILAYFMFILCAGNELLSTIWVSLWTADSNYEKRSEFFYLGFYALTAVTLGLFVFLRALILARFGVRASATMHDDVLASVFNAPMSFFDTTPTGRILSRFSKDLYSIDLEISQNLDFFLYGSLTVVVSLGTICVVTPWFGVAILPLFFLYIKILNYFREVARETKRLESISRSPVFAHFSETLGGLGTIRAYDQAARFISDFERKVDANTRGTYNNRSADRWLSVRLELIGAVVGGLAATFACSVVISNTIAGTGSANFASSAGLSLNYAISVTSLLNWVVRSFAQMEASMNSAERVLYYTENISQEAPSKSENLKPLMKSDGNSTTDDETLPPWSIAVKAMAGAETTPSGWPSSGTITLTNLEMRYRPETPLVIKGLNVKIDGGSRIGVVGRTGSGKSSLLLTLLRIVEPANVSEDEYQAPIIIDGIDILRIGLKDLRSKIGIIPQNPVLFSGTVRSNMDPFGEHTDGDIWDALDGCNMRRVIEELTALLDAPVSENGDNFSQGQRQLLCLGRALLKQCRILLLDEATSSVDYETDKVIQQTLRVAFAGCTVITIAHRVNTIMDSDKILVMSDGRAEEFGAPMDLLADKTSVFTEIVKQSEAE</sequence>
<accession>A0A7S3Q5R3</accession>
<feature type="domain" description="ABC transmembrane type-1" evidence="13">
    <location>
        <begin position="844"/>
        <end position="1118"/>
    </location>
</feature>
<gene>
    <name evidence="14" type="ORF">CDEB00056_LOCUS11248</name>
</gene>
<feature type="region of interest" description="Disordered" evidence="10">
    <location>
        <begin position="471"/>
        <end position="513"/>
    </location>
</feature>
<proteinExistence type="inferred from homology"/>
<keyword evidence="5" id="KW-0677">Repeat</keyword>
<evidence type="ECO:0000256" key="8">
    <source>
        <dbReference type="ARBA" id="ARBA00022989"/>
    </source>
</evidence>
<dbReference type="FunFam" id="1.20.1560.10:FF:000006">
    <property type="entry name" value="ATP-binding cassette, sub-family C (CFTR/MRP), member 9"/>
    <property type="match status" value="1"/>
</dbReference>
<feature type="transmembrane region" description="Helical" evidence="11">
    <location>
        <begin position="866"/>
        <end position="889"/>
    </location>
</feature>
<dbReference type="SUPFAM" id="SSF90123">
    <property type="entry name" value="ABC transporter transmembrane region"/>
    <property type="match status" value="2"/>
</dbReference>
<name>A0A7S3Q5R3_9STRA</name>
<comment type="similarity">
    <text evidence="2">Belongs to the ABC transporter superfamily. ABCC family. Conjugate transporter (TC 3.A.1.208) subfamily.</text>
</comment>
<feature type="compositionally biased region" description="Low complexity" evidence="10">
    <location>
        <begin position="484"/>
        <end position="504"/>
    </location>
</feature>
<dbReference type="Gene3D" id="3.40.50.300">
    <property type="entry name" value="P-loop containing nucleotide triphosphate hydrolases"/>
    <property type="match status" value="2"/>
</dbReference>
<dbReference type="FunFam" id="1.20.1560.10:FF:000063">
    <property type="entry name" value="Multidrug resistance protein ABC transporter"/>
    <property type="match status" value="1"/>
</dbReference>
<dbReference type="Pfam" id="PF00005">
    <property type="entry name" value="ABC_tran"/>
    <property type="match status" value="2"/>
</dbReference>
<dbReference type="InterPro" id="IPR027417">
    <property type="entry name" value="P-loop_NTPase"/>
</dbReference>
<organism evidence="14">
    <name type="scientific">Chaetoceros debilis</name>
    <dbReference type="NCBI Taxonomy" id="122233"/>
    <lineage>
        <taxon>Eukaryota</taxon>
        <taxon>Sar</taxon>
        <taxon>Stramenopiles</taxon>
        <taxon>Ochrophyta</taxon>
        <taxon>Bacillariophyta</taxon>
        <taxon>Coscinodiscophyceae</taxon>
        <taxon>Chaetocerotophycidae</taxon>
        <taxon>Chaetocerotales</taxon>
        <taxon>Chaetocerotaceae</taxon>
        <taxon>Chaetoceros</taxon>
    </lineage>
</organism>
<feature type="transmembrane region" description="Helical" evidence="11">
    <location>
        <begin position="827"/>
        <end position="854"/>
    </location>
</feature>
<evidence type="ECO:0000259" key="13">
    <source>
        <dbReference type="PROSITE" id="PS50929"/>
    </source>
</evidence>
<dbReference type="InterPro" id="IPR003439">
    <property type="entry name" value="ABC_transporter-like_ATP-bd"/>
</dbReference>
<dbReference type="SUPFAM" id="SSF52540">
    <property type="entry name" value="P-loop containing nucleoside triphosphate hydrolases"/>
    <property type="match status" value="2"/>
</dbReference>
<dbReference type="InterPro" id="IPR050173">
    <property type="entry name" value="ABC_transporter_C-like"/>
</dbReference>
<evidence type="ECO:0000256" key="11">
    <source>
        <dbReference type="SAM" id="Phobius"/>
    </source>
</evidence>
<dbReference type="InterPro" id="IPR044726">
    <property type="entry name" value="ABCC_6TM_D2"/>
</dbReference>
<dbReference type="Pfam" id="PF00664">
    <property type="entry name" value="ABC_membrane"/>
    <property type="match status" value="2"/>
</dbReference>
<dbReference type="Gene3D" id="1.20.1560.10">
    <property type="entry name" value="ABC transporter type 1, transmembrane domain"/>
    <property type="match status" value="2"/>
</dbReference>
<feature type="transmembrane region" description="Helical" evidence="11">
    <location>
        <begin position="262"/>
        <end position="287"/>
    </location>
</feature>
<dbReference type="GO" id="GO:0012505">
    <property type="term" value="C:endomembrane system"/>
    <property type="evidence" value="ECO:0007669"/>
    <property type="project" value="UniProtKB-SubCell"/>
</dbReference>
<keyword evidence="9 11" id="KW-0472">Membrane</keyword>
<feature type="compositionally biased region" description="Basic and acidic residues" evidence="10">
    <location>
        <begin position="764"/>
        <end position="789"/>
    </location>
</feature>
<protein>
    <recommendedName>
        <fullName evidence="15">ATP-dependent transporter ycf16</fullName>
    </recommendedName>
</protein>
<dbReference type="FunFam" id="3.40.50.300:FF:000997">
    <property type="entry name" value="Multidrug resistance-associated protein 1"/>
    <property type="match status" value="1"/>
</dbReference>
<dbReference type="GO" id="GO:0140359">
    <property type="term" value="F:ABC-type transporter activity"/>
    <property type="evidence" value="ECO:0007669"/>
    <property type="project" value="InterPro"/>
</dbReference>
<keyword evidence="4 11" id="KW-0812">Transmembrane</keyword>
<dbReference type="InterPro" id="IPR044746">
    <property type="entry name" value="ABCC_6TM_D1"/>
</dbReference>
<feature type="transmembrane region" description="Helical" evidence="11">
    <location>
        <begin position="1088"/>
        <end position="1110"/>
    </location>
</feature>